<accession>A0A2L1IWB5</accession>
<evidence type="ECO:0000313" key="2">
    <source>
        <dbReference type="Proteomes" id="UP000241925"/>
    </source>
</evidence>
<evidence type="ECO:0000313" key="1">
    <source>
        <dbReference type="EMBL" id="AVD99403.1"/>
    </source>
</evidence>
<organism evidence="1 2">
    <name type="scientific">Streptomyces phage BillNye</name>
    <dbReference type="NCBI Taxonomy" id="2079426"/>
    <lineage>
        <taxon>Viruses</taxon>
        <taxon>Duplodnaviria</taxon>
        <taxon>Heunggongvirae</taxon>
        <taxon>Uroviricota</taxon>
        <taxon>Caudoviricetes</taxon>
        <taxon>Stanwilliamsviridae</taxon>
        <taxon>Loccivirinae</taxon>
        <taxon>Wilnyevirus</taxon>
        <taxon>Wilnyevirus billnye</taxon>
    </lineage>
</organism>
<gene>
    <name evidence="1" type="ORF">SEA_BILLNYE_232</name>
</gene>
<protein>
    <submittedName>
        <fullName evidence="1">Uncharacterized protein</fullName>
    </submittedName>
</protein>
<dbReference type="Proteomes" id="UP000241925">
    <property type="component" value="Segment"/>
</dbReference>
<name>A0A2L1IWB5_9CAUD</name>
<sequence>MCYKCDEDRYSYSDEPKTVDVVMPDAEGMQYRTGGVLGYWKDVQKGQTSFEVPYSRIEFRKKPKMVATITYPTNTAVFYDEESLKRAIEINLQNGAKFDLKVEWK</sequence>
<proteinExistence type="predicted"/>
<keyword evidence="2" id="KW-1185">Reference proteome</keyword>
<reference evidence="1 2" key="1">
    <citation type="submission" date="2018-01" db="EMBL/GenBank/DDBJ databases">
        <authorList>
            <person name="Grinwald M.F."/>
            <person name="Tasoff P."/>
            <person name="Simpson K.F."/>
            <person name="Vasser A."/>
            <person name="Shaffer C.D."/>
            <person name="Weston-Hafer K.A."/>
            <person name="Russell D.A."/>
            <person name="Pope W.H."/>
            <person name="Jacobs-Sera D."/>
            <person name="Hendrix R.W."/>
            <person name="Hatfull G.F."/>
        </authorList>
    </citation>
    <scope>NUCLEOTIDE SEQUENCE [LARGE SCALE GENOMIC DNA]</scope>
</reference>
<dbReference type="EMBL" id="MG757153">
    <property type="protein sequence ID" value="AVD99403.1"/>
    <property type="molecule type" value="Genomic_DNA"/>
</dbReference>